<accession>A0A9J8DF93</accession>
<feature type="compositionally biased region" description="Basic and acidic residues" evidence="10">
    <location>
        <begin position="707"/>
        <end position="728"/>
    </location>
</feature>
<dbReference type="InterPro" id="IPR039398">
    <property type="entry name" value="Deltex_fam"/>
</dbReference>
<comment type="pathway">
    <text evidence="2 9">Protein modification; protein ubiquitination.</text>
</comment>
<dbReference type="PROSITE" id="PS00518">
    <property type="entry name" value="ZF_RING_1"/>
    <property type="match status" value="1"/>
</dbReference>
<reference evidence="12" key="1">
    <citation type="submission" date="2025-08" db="UniProtKB">
        <authorList>
            <consortium name="Ensembl"/>
        </authorList>
    </citation>
    <scope>IDENTIFICATION</scope>
</reference>
<dbReference type="InterPro" id="IPR001841">
    <property type="entry name" value="Znf_RING"/>
</dbReference>
<feature type="compositionally biased region" description="Basic and acidic residues" evidence="10">
    <location>
        <begin position="353"/>
        <end position="364"/>
    </location>
</feature>
<evidence type="ECO:0000256" key="3">
    <source>
        <dbReference type="ARBA" id="ARBA00009413"/>
    </source>
</evidence>
<evidence type="ECO:0000256" key="8">
    <source>
        <dbReference type="PROSITE-ProRule" id="PRU00175"/>
    </source>
</evidence>
<feature type="compositionally biased region" description="Polar residues" evidence="10">
    <location>
        <begin position="155"/>
        <end position="168"/>
    </location>
</feature>
<feature type="compositionally biased region" description="Polar residues" evidence="10">
    <location>
        <begin position="330"/>
        <end position="344"/>
    </location>
</feature>
<protein>
    <recommendedName>
        <fullName evidence="9">E3 ubiquitin-protein ligase</fullName>
        <ecNumber evidence="9">2.3.2.27</ecNumber>
    </recommendedName>
</protein>
<dbReference type="InterPro" id="IPR039399">
    <property type="entry name" value="Deltex_C_sf"/>
</dbReference>
<feature type="compositionally biased region" description="Gly residues" evidence="10">
    <location>
        <begin position="693"/>
        <end position="706"/>
    </location>
</feature>
<evidence type="ECO:0000256" key="6">
    <source>
        <dbReference type="ARBA" id="ARBA00022771"/>
    </source>
</evidence>
<evidence type="ECO:0000256" key="5">
    <source>
        <dbReference type="ARBA" id="ARBA00022723"/>
    </source>
</evidence>
<dbReference type="InterPro" id="IPR013083">
    <property type="entry name" value="Znf_RING/FYVE/PHD"/>
</dbReference>
<dbReference type="PANTHER" id="PTHR12622">
    <property type="entry name" value="DELTEX-RELATED"/>
    <property type="match status" value="1"/>
</dbReference>
<keyword evidence="9" id="KW-0963">Cytoplasm</keyword>
<dbReference type="PROSITE" id="PS50089">
    <property type="entry name" value="ZF_RING_2"/>
    <property type="match status" value="1"/>
</dbReference>
<name>A0A9J8DF93_CYPCA</name>
<dbReference type="GO" id="GO:0005737">
    <property type="term" value="C:cytoplasm"/>
    <property type="evidence" value="ECO:0007669"/>
    <property type="project" value="UniProtKB-SubCell"/>
</dbReference>
<keyword evidence="13" id="KW-1185">Reference proteome</keyword>
<dbReference type="Pfam" id="PF18102">
    <property type="entry name" value="DTC"/>
    <property type="match status" value="1"/>
</dbReference>
<dbReference type="GO" id="GO:0007219">
    <property type="term" value="P:Notch signaling pathway"/>
    <property type="evidence" value="ECO:0007669"/>
    <property type="project" value="InterPro"/>
</dbReference>
<keyword evidence="5 9" id="KW-0479">Metal-binding</keyword>
<dbReference type="SMART" id="SM00184">
    <property type="entry name" value="RING"/>
    <property type="match status" value="1"/>
</dbReference>
<keyword evidence="4 9" id="KW-0808">Transferase</keyword>
<proteinExistence type="inferred from homology"/>
<evidence type="ECO:0000256" key="1">
    <source>
        <dbReference type="ARBA" id="ARBA00000900"/>
    </source>
</evidence>
<evidence type="ECO:0000256" key="7">
    <source>
        <dbReference type="ARBA" id="ARBA00022833"/>
    </source>
</evidence>
<keyword evidence="7 9" id="KW-0862">Zinc</keyword>
<dbReference type="InterPro" id="IPR039396">
    <property type="entry name" value="Deltex_C"/>
</dbReference>
<keyword evidence="6 8" id="KW-0863">Zinc-finger</keyword>
<comment type="similarity">
    <text evidence="3 9">Belongs to the Deltex family.</text>
</comment>
<comment type="subcellular location">
    <subcellularLocation>
        <location evidence="9">Cytoplasm</location>
    </subcellularLocation>
</comment>
<dbReference type="Proteomes" id="UP001108240">
    <property type="component" value="Unplaced"/>
</dbReference>
<dbReference type="GO" id="GO:0016567">
    <property type="term" value="P:protein ubiquitination"/>
    <property type="evidence" value="ECO:0007669"/>
    <property type="project" value="UniProtKB-UniRule"/>
</dbReference>
<evidence type="ECO:0000256" key="4">
    <source>
        <dbReference type="ARBA" id="ARBA00022679"/>
    </source>
</evidence>
<dbReference type="GO" id="GO:0061630">
    <property type="term" value="F:ubiquitin protein ligase activity"/>
    <property type="evidence" value="ECO:0007669"/>
    <property type="project" value="UniProtKB-UniRule"/>
</dbReference>
<dbReference type="GeneTree" id="ENSGT00940000154578"/>
<organism evidence="12 13">
    <name type="scientific">Cyprinus carpio carpio</name>
    <dbReference type="NCBI Taxonomy" id="630221"/>
    <lineage>
        <taxon>Eukaryota</taxon>
        <taxon>Metazoa</taxon>
        <taxon>Chordata</taxon>
        <taxon>Craniata</taxon>
        <taxon>Vertebrata</taxon>
        <taxon>Euteleostomi</taxon>
        <taxon>Actinopterygii</taxon>
        <taxon>Neopterygii</taxon>
        <taxon>Teleostei</taxon>
        <taxon>Ostariophysi</taxon>
        <taxon>Cypriniformes</taxon>
        <taxon>Cyprinidae</taxon>
        <taxon>Cyprininae</taxon>
        <taxon>Cyprinus</taxon>
    </lineage>
</organism>
<dbReference type="GO" id="GO:0008270">
    <property type="term" value="F:zinc ion binding"/>
    <property type="evidence" value="ECO:0007669"/>
    <property type="project" value="UniProtKB-KW"/>
</dbReference>
<evidence type="ECO:0000256" key="10">
    <source>
        <dbReference type="SAM" id="MobiDB-lite"/>
    </source>
</evidence>
<dbReference type="Ensembl" id="ENSCCRT00000176668.1">
    <property type="protein sequence ID" value="ENSCCRP00000175950.1"/>
    <property type="gene ID" value="ENSCCRG00000058949.1"/>
</dbReference>
<dbReference type="SUPFAM" id="SSF57850">
    <property type="entry name" value="RING/U-box"/>
    <property type="match status" value="1"/>
</dbReference>
<dbReference type="AlphaFoldDB" id="A0A9J8DF93"/>
<feature type="region of interest" description="Disordered" evidence="10">
    <location>
        <begin position="313"/>
        <end position="367"/>
    </location>
</feature>
<dbReference type="InterPro" id="IPR017907">
    <property type="entry name" value="Znf_RING_CS"/>
</dbReference>
<dbReference type="EC" id="2.3.2.27" evidence="9"/>
<sequence length="916" mass="102253">MCEIIYATDAFPCFYQGLLSYDASCPPTTFAFVTFNSKQSSRFNRAVQTSTAYTLHSSRFSLLFGAFLAVMSQTDEPMDCEDSGNPPSTNLPINAVQVMDVDQDSDDQQVLIYEMMQSGQISNVQGVGDRVITEQPPKINQQDFLMKGHDNKNLAASSAEGQDSGSSLDEQKHQDITTARRNKSQPEEDIYRNGDEYKIQSQPPAPEDTATFKIKVTSPTPFLNSEKGSQKLEKALQSWFAKSENHGEKQAEKQVSVLSLKLMNDGTSAEVQITPSTALEALKKHVTVFLKIKLEKEEVTVQICLDETHSVTISQNSSEPGKNRIPPSKVNGTQPVTSDDTNNGADAAASNRDPSETETAEKTPETSGLTVPLHQFWYLLHAYRKELELIEKQHGVSMHAEVSVSFKSTQKSSKDSVSKASEDFQKLVAECVDSFSEAIINHNDMDSEAVKEALCNIQSEKTKMMLTMSASDCRFFGPKKFTDIIKRETTRAENQFKNKSNEMDVDKNFSPQSSFPLHMDTKELPTQLEMDKVHWDLMKLSYKEQLSQLETKYGVLFHEEKTQKNVIKVQARSKGDQHISLESHALRALTHLYQKLASAAVSCELTNPTDKTAVAPIVEKLQQQHYCVVVADVFSPWKLVGLPEHLGPAIADIEKELQKHLFDDNMKKLIGYSGDIPHARGIRWNQTPDYGSGAVGGAVGDEGGNFRGRDEKDGFNKESEEKSKHESKGAHAEEEMCAICMDSFTDKEKLKCSHEFCRECIRRSVESLGPICPVCKEVFGKMEGNQPDGTMKVTKSRLSLPGYPQCGTIEIHYDIPSGIQMKKHPNPGEHFHGARRRAYLPDNREGKEVLALLHRAFNQKVIFTVGTSTTSGLKNAVTWNDIHHKTNTHGGPLNYGYPDPDYLRRVKDELKAKGIE</sequence>
<evidence type="ECO:0000259" key="11">
    <source>
        <dbReference type="PROSITE" id="PS50089"/>
    </source>
</evidence>
<dbReference type="Gene3D" id="3.30.390.130">
    <property type="match status" value="1"/>
</dbReference>
<dbReference type="Gene3D" id="3.30.40.10">
    <property type="entry name" value="Zinc/RING finger domain, C3HC4 (zinc finger)"/>
    <property type="match status" value="1"/>
</dbReference>
<feature type="region of interest" description="Disordered" evidence="10">
    <location>
        <begin position="693"/>
        <end position="728"/>
    </location>
</feature>
<evidence type="ECO:0000313" key="13">
    <source>
        <dbReference type="Proteomes" id="UP001108240"/>
    </source>
</evidence>
<evidence type="ECO:0000256" key="2">
    <source>
        <dbReference type="ARBA" id="ARBA00004906"/>
    </source>
</evidence>
<evidence type="ECO:0000256" key="9">
    <source>
        <dbReference type="RuleBase" id="RU367105"/>
    </source>
</evidence>
<dbReference type="Pfam" id="PF13923">
    <property type="entry name" value="zf-C3HC4_2"/>
    <property type="match status" value="1"/>
</dbReference>
<dbReference type="CDD" id="cd09633">
    <property type="entry name" value="Deltex_C"/>
    <property type="match status" value="1"/>
</dbReference>
<feature type="region of interest" description="Disordered" evidence="10">
    <location>
        <begin position="155"/>
        <end position="189"/>
    </location>
</feature>
<feature type="domain" description="RING-type" evidence="11">
    <location>
        <begin position="737"/>
        <end position="776"/>
    </location>
</feature>
<reference evidence="12" key="2">
    <citation type="submission" date="2025-09" db="UniProtKB">
        <authorList>
            <consortium name="Ensembl"/>
        </authorList>
    </citation>
    <scope>IDENTIFICATION</scope>
</reference>
<evidence type="ECO:0000313" key="12">
    <source>
        <dbReference type="Ensembl" id="ENSCCRP00000175950.1"/>
    </source>
</evidence>
<comment type="catalytic activity">
    <reaction evidence="1 9">
        <text>S-ubiquitinyl-[E2 ubiquitin-conjugating enzyme]-L-cysteine + [acceptor protein]-L-lysine = [E2 ubiquitin-conjugating enzyme]-L-cysteine + N(6)-ubiquitinyl-[acceptor protein]-L-lysine.</text>
        <dbReference type="EC" id="2.3.2.27"/>
    </reaction>
</comment>